<comment type="similarity">
    <text evidence="1">Belongs to the peptidase C1 family.</text>
</comment>
<evidence type="ECO:0000313" key="5">
    <source>
        <dbReference type="EMBL" id="CAB3411420.1"/>
    </source>
</evidence>
<feature type="chain" id="PRO_5035758938" description="Peptidase C1A papain C-terminal domain-containing protein" evidence="3">
    <location>
        <begin position="20"/>
        <end position="575"/>
    </location>
</feature>
<dbReference type="InterPro" id="IPR013128">
    <property type="entry name" value="Peptidase_C1A"/>
</dbReference>
<protein>
    <recommendedName>
        <fullName evidence="4">Peptidase C1A papain C-terminal domain-containing protein</fullName>
    </recommendedName>
</protein>
<keyword evidence="3" id="KW-0732">Signal</keyword>
<dbReference type="GO" id="GO:0008234">
    <property type="term" value="F:cysteine-type peptidase activity"/>
    <property type="evidence" value="ECO:0007669"/>
    <property type="project" value="InterPro"/>
</dbReference>
<dbReference type="GO" id="GO:0006508">
    <property type="term" value="P:proteolysis"/>
    <property type="evidence" value="ECO:0007669"/>
    <property type="project" value="InterPro"/>
</dbReference>
<dbReference type="InterPro" id="IPR039417">
    <property type="entry name" value="Peptidase_C1A_papain-like"/>
</dbReference>
<dbReference type="PANTHER" id="PTHR12411">
    <property type="entry name" value="CYSTEINE PROTEASE FAMILY C1-RELATED"/>
    <property type="match status" value="1"/>
</dbReference>
<feature type="transmembrane region" description="Helical" evidence="2">
    <location>
        <begin position="517"/>
        <end position="539"/>
    </location>
</feature>
<feature type="domain" description="Peptidase C1A papain C-terminal" evidence="4">
    <location>
        <begin position="194"/>
        <end position="413"/>
    </location>
</feature>
<dbReference type="SMART" id="SM01378">
    <property type="entry name" value="Romo1"/>
    <property type="match status" value="1"/>
</dbReference>
<name>A0A8S1FC96_9PELO</name>
<dbReference type="Gene3D" id="3.90.70.10">
    <property type="entry name" value="Cysteine proteinases"/>
    <property type="match status" value="1"/>
</dbReference>
<dbReference type="OrthoDB" id="10253408at2759"/>
<evidence type="ECO:0000256" key="3">
    <source>
        <dbReference type="SAM" id="SignalP"/>
    </source>
</evidence>
<reference evidence="5 6" key="1">
    <citation type="submission" date="2020-04" db="EMBL/GenBank/DDBJ databases">
        <authorList>
            <person name="Laetsch R D."/>
            <person name="Stevens L."/>
            <person name="Kumar S."/>
            <person name="Blaxter L. M."/>
        </authorList>
    </citation>
    <scope>NUCLEOTIDE SEQUENCE [LARGE SCALE GENOMIC DNA]</scope>
</reference>
<keyword evidence="6" id="KW-1185">Reference proteome</keyword>
<dbReference type="InterPro" id="IPR025661">
    <property type="entry name" value="Pept_asp_AS"/>
</dbReference>
<evidence type="ECO:0000256" key="1">
    <source>
        <dbReference type="ARBA" id="ARBA00008455"/>
    </source>
</evidence>
<proteinExistence type="inferred from homology"/>
<gene>
    <name evidence="5" type="ORF">CBOVIS_LOCUS12814</name>
</gene>
<evidence type="ECO:0000259" key="4">
    <source>
        <dbReference type="SMART" id="SM00645"/>
    </source>
</evidence>
<dbReference type="CDD" id="cd02248">
    <property type="entry name" value="Peptidase_C1A"/>
    <property type="match status" value="1"/>
</dbReference>
<dbReference type="InterPro" id="IPR038765">
    <property type="entry name" value="Papain-like_cys_pep_sf"/>
</dbReference>
<dbReference type="SMART" id="SM00645">
    <property type="entry name" value="Pept_C1"/>
    <property type="match status" value="1"/>
</dbReference>
<dbReference type="EMBL" id="CADEPM010000013">
    <property type="protein sequence ID" value="CAB3411420.1"/>
    <property type="molecule type" value="Genomic_DNA"/>
</dbReference>
<dbReference type="PROSITE" id="PS00640">
    <property type="entry name" value="THIOL_PROTEASE_ASN"/>
    <property type="match status" value="1"/>
</dbReference>
<organism evidence="5 6">
    <name type="scientific">Caenorhabditis bovis</name>
    <dbReference type="NCBI Taxonomy" id="2654633"/>
    <lineage>
        <taxon>Eukaryota</taxon>
        <taxon>Metazoa</taxon>
        <taxon>Ecdysozoa</taxon>
        <taxon>Nematoda</taxon>
        <taxon>Chromadorea</taxon>
        <taxon>Rhabditida</taxon>
        <taxon>Rhabditina</taxon>
        <taxon>Rhabditomorpha</taxon>
        <taxon>Rhabditoidea</taxon>
        <taxon>Rhabditidae</taxon>
        <taxon>Peloderinae</taxon>
        <taxon>Caenorhabditis</taxon>
    </lineage>
</organism>
<evidence type="ECO:0000256" key="2">
    <source>
        <dbReference type="SAM" id="Phobius"/>
    </source>
</evidence>
<dbReference type="AlphaFoldDB" id="A0A8S1FC96"/>
<dbReference type="Pfam" id="PF10247">
    <property type="entry name" value="Romo1"/>
    <property type="match status" value="1"/>
</dbReference>
<feature type="signal peptide" evidence="3">
    <location>
        <begin position="1"/>
        <end position="19"/>
    </location>
</feature>
<keyword evidence="2" id="KW-0472">Membrane</keyword>
<dbReference type="Pfam" id="PF00112">
    <property type="entry name" value="Peptidase_C1"/>
    <property type="match status" value="1"/>
</dbReference>
<keyword evidence="2" id="KW-0812">Transmembrane</keyword>
<dbReference type="InterPro" id="IPR000668">
    <property type="entry name" value="Peptidase_C1A_C"/>
</dbReference>
<dbReference type="Proteomes" id="UP000494206">
    <property type="component" value="Unassembled WGS sequence"/>
</dbReference>
<dbReference type="InterPro" id="IPR018450">
    <property type="entry name" value="Romo1/Mgr2"/>
</dbReference>
<keyword evidence="2" id="KW-1133">Transmembrane helix</keyword>
<dbReference type="PRINTS" id="PR00705">
    <property type="entry name" value="PAPAIN"/>
</dbReference>
<dbReference type="SUPFAM" id="SSF54001">
    <property type="entry name" value="Cysteine proteinases"/>
    <property type="match status" value="1"/>
</dbReference>
<comment type="caution">
    <text evidence="5">The sequence shown here is derived from an EMBL/GenBank/DDBJ whole genome shotgun (WGS) entry which is preliminary data.</text>
</comment>
<accession>A0A8S1FC96</accession>
<sequence length="575" mass="63955">MFRQLLLLALLWQLRGACSSWDGRECRRLMSAQLLSRSTLEYKCDFPIFLVDSKILKKDPMTVLTMKMREYCPRSCCLTTTTTTTTTTTEKPKSPAEKFDDILNADQNFKSLLLNLGVEIDPDNGLKRYEKYANVKDQVDIHNEMFATGKSSFKMKANKFSVSLPDEIAPLTLDVSALTPIQTDSIPRTKRASGDSSVDWRRLMKPVTNQYDCGGCWAFSMVAMIEAFFAIRNYTIPSLSIQQLLTCDTDIEPTWGVANIGCRGGYFQVAAWYLKNRAERSADDIPFDLEDTSCDADTFAPVTPKILTFDTGFISKPNDIEELERRMEDRVRRGPISVGMAVSDDIYSYAEGIYDGECGSTINHAVVIVGFTMDYWIIRNSWGEDWGENGYMRLKRTPGKDNCKLYQYWAQALEVGEQEKFVQKAVNPIVNHHVSTMVPNKNQCGIAICNVCAGDCDDDDDEDDELDDEIDDESSITIKSTTSSSTTSTTKNAMPVPSGYHAVGQQQQPSCFTKIRMGLMMGAMIGGATGVLLGGFMGFRMGLRGKELLIQTGKTVAQSGGSFGVFMGVAQGLRC</sequence>
<evidence type="ECO:0000313" key="6">
    <source>
        <dbReference type="Proteomes" id="UP000494206"/>
    </source>
</evidence>